<gene>
    <name evidence="2" type="ORF">HER39_11775</name>
</gene>
<organism evidence="2 3">
    <name type="scientific">Arthrobacter deserti</name>
    <dbReference type="NCBI Taxonomy" id="1742687"/>
    <lineage>
        <taxon>Bacteria</taxon>
        <taxon>Bacillati</taxon>
        <taxon>Actinomycetota</taxon>
        <taxon>Actinomycetes</taxon>
        <taxon>Micrococcales</taxon>
        <taxon>Micrococcaceae</taxon>
        <taxon>Arthrobacter</taxon>
    </lineage>
</organism>
<evidence type="ECO:0000313" key="3">
    <source>
        <dbReference type="Proteomes" id="UP000523795"/>
    </source>
</evidence>
<name>A0ABX1JR72_9MICC</name>
<reference evidence="2 3" key="1">
    <citation type="submission" date="2020-04" db="EMBL/GenBank/DDBJ databases">
        <authorList>
            <person name="Liu S."/>
        </authorList>
    </citation>
    <scope>NUCLEOTIDE SEQUENCE [LARGE SCALE GENOMIC DNA]</scope>
    <source>
        <strain evidence="2 3">CGMCC 1.15091</strain>
    </source>
</reference>
<dbReference type="EMBL" id="JAAZSR010000193">
    <property type="protein sequence ID" value="NKX51231.1"/>
    <property type="molecule type" value="Genomic_DNA"/>
</dbReference>
<dbReference type="InterPro" id="IPR013780">
    <property type="entry name" value="Glyco_hydro_b"/>
</dbReference>
<keyword evidence="3" id="KW-1185">Reference proteome</keyword>
<protein>
    <submittedName>
        <fullName evidence="2">Alpha-1,4-glucan--maltose-1-phosphate maltosyltransferase</fullName>
    </submittedName>
</protein>
<feature type="domain" description="Alpha-1,4-glucan:maltose-1-phosphate maltosyltransferase C-terminal" evidence="1">
    <location>
        <begin position="29"/>
        <end position="125"/>
    </location>
</feature>
<feature type="non-terminal residue" evidence="2">
    <location>
        <position position="1"/>
    </location>
</feature>
<sequence length="129" mass="14611">GRSLAPYLTRLNQIRREHPSLGDLQNLTLHPTTHDAPLAYSKHKESLVAAGSKDTIIVVVNLDPHHAREGMVDLDLQALGLDPEDLNEDGTFWVDDLISGQSWRWGQNNYVRLEPRAEPAHILHVRRSR</sequence>
<dbReference type="InterPro" id="IPR049171">
    <property type="entry name" value="GLGE_C"/>
</dbReference>
<evidence type="ECO:0000259" key="1">
    <source>
        <dbReference type="Pfam" id="PF21702"/>
    </source>
</evidence>
<dbReference type="Proteomes" id="UP000523795">
    <property type="component" value="Unassembled WGS sequence"/>
</dbReference>
<accession>A0ABX1JR72</accession>
<dbReference type="Gene3D" id="2.60.40.1180">
    <property type="entry name" value="Golgi alpha-mannosidase II"/>
    <property type="match status" value="1"/>
</dbReference>
<dbReference type="Pfam" id="PF21702">
    <property type="entry name" value="GLGE_C"/>
    <property type="match status" value="1"/>
</dbReference>
<evidence type="ECO:0000313" key="2">
    <source>
        <dbReference type="EMBL" id="NKX51231.1"/>
    </source>
</evidence>
<proteinExistence type="predicted"/>
<comment type="caution">
    <text evidence="2">The sequence shown here is derived from an EMBL/GenBank/DDBJ whole genome shotgun (WGS) entry which is preliminary data.</text>
</comment>